<keyword evidence="5 8" id="KW-0472">Membrane</keyword>
<keyword evidence="11" id="KW-1185">Reference proteome</keyword>
<feature type="transmembrane region" description="Helical" evidence="8">
    <location>
        <begin position="539"/>
        <end position="565"/>
    </location>
</feature>
<dbReference type="Proteomes" id="UP001620626">
    <property type="component" value="Unassembled WGS sequence"/>
</dbReference>
<accession>A0ABD2I1F6</accession>
<dbReference type="PANTHER" id="PTHR10796">
    <property type="entry name" value="PATCHED-RELATED"/>
    <property type="match status" value="1"/>
</dbReference>
<dbReference type="Pfam" id="PF02460">
    <property type="entry name" value="Patched"/>
    <property type="match status" value="1"/>
</dbReference>
<evidence type="ECO:0000256" key="1">
    <source>
        <dbReference type="ARBA" id="ARBA00004141"/>
    </source>
</evidence>
<evidence type="ECO:0000256" key="3">
    <source>
        <dbReference type="ARBA" id="ARBA00022692"/>
    </source>
</evidence>
<protein>
    <recommendedName>
        <fullName evidence="9">SSD domain-containing protein</fullName>
    </recommendedName>
</protein>
<feature type="transmembrane region" description="Helical" evidence="8">
    <location>
        <begin position="921"/>
        <end position="948"/>
    </location>
</feature>
<evidence type="ECO:0000256" key="7">
    <source>
        <dbReference type="SAM" id="MobiDB-lite"/>
    </source>
</evidence>
<evidence type="ECO:0000256" key="2">
    <source>
        <dbReference type="ARBA" id="ARBA00005585"/>
    </source>
</evidence>
<evidence type="ECO:0000256" key="6">
    <source>
        <dbReference type="ARBA" id="ARBA00023180"/>
    </source>
</evidence>
<feature type="transmembrane region" description="Helical" evidence="8">
    <location>
        <begin position="815"/>
        <end position="838"/>
    </location>
</feature>
<sequence length="960" mass="108833">MGLFRHTKTVPIFPISTADLKGNEVSLPQKARKEDLSDLLQRYIRRAYSRWAHFVVAHTWKIVVFCFIASAICGFKMLTTKVKNQITGYTPYGSRSLNEFAVQDEFFGQTGLGVKILLLILPKKGNNLMNLESLRETVDVDNLVRHNLTFYNQKHDRDESFSMICNFYCNVSEPVQLFYTGFQDQYDRVMKHEPLNDRIKLDYPFSLIMGRKVNLQPNFYGVHVSKTSKPKFGNMDKIESIVIRYRAEKTRGWTDDDISAYEDTITDYFEKQYKSKHIRVLVMTSSKVQDEINRTGDILRSYIGMGVGVMVLCSMLTTSMSSFFMRQFSIYRLPVAVFACFCPFMACATALGTLFFFGLRNGSILGITPFLIIAIGIDDAFLTIHSWQLTIKRKRRNGELKIPTNSKSLDELLTELLSEVLEDTGPAILISALTNITSDLVGMWTGSPEITLLCIGNIASISFDFFYQITLFTAVLIICARLEFKAELKSIEQNHNSNSTSATGTISSTDSNSDEHNETSSRAKFTANFERIANGYIKFVSNIFASITIVIVSAVFFVICFRAVLGFEINLTMVKLFPPDSPLLEVDNYREDKLMPFYTMAQIFVNNPGDLSNATRRHKLHQFIDEMEHLPYAYPRESSIYFPRAFEAFESFSPDDEMSADQQQEPAEESANANANKTNPNSTTTALALVTEDEDQRYEMDEFEDFLNWPEYNLYRGMVKSHKNGSKTVVDSFMIIVTYHGVELREWHERAVMMQRWRKVADNYVKDFNVSVLHDDGLFLDLLENMPTDIWQSALGTLVCMSIICAAFMNFNPFVVAVTSIVIACILTETLGIMALIGMTIDPVVMAAVIISMGFSVDIPAHVSYHFHIAKWTEDGQRQRTIEERIRMSFASVGFPAVQASTCTNICILCLLVVPVYPAQVFVRILCTCITLCTIHSLCLLPALFNLLGTLEAFLSSKFA</sequence>
<feature type="transmembrane region" description="Helical" evidence="8">
    <location>
        <begin position="364"/>
        <end position="387"/>
    </location>
</feature>
<organism evidence="10 11">
    <name type="scientific">Heterodera trifolii</name>
    <dbReference type="NCBI Taxonomy" id="157864"/>
    <lineage>
        <taxon>Eukaryota</taxon>
        <taxon>Metazoa</taxon>
        <taxon>Ecdysozoa</taxon>
        <taxon>Nematoda</taxon>
        <taxon>Chromadorea</taxon>
        <taxon>Rhabditida</taxon>
        <taxon>Tylenchina</taxon>
        <taxon>Tylenchomorpha</taxon>
        <taxon>Tylenchoidea</taxon>
        <taxon>Heteroderidae</taxon>
        <taxon>Heteroderinae</taxon>
        <taxon>Heterodera</taxon>
    </lineage>
</organism>
<evidence type="ECO:0000259" key="9">
    <source>
        <dbReference type="PROSITE" id="PS50156"/>
    </source>
</evidence>
<comment type="subcellular location">
    <subcellularLocation>
        <location evidence="1">Membrane</location>
        <topology evidence="1">Multi-pass membrane protein</topology>
    </subcellularLocation>
</comment>
<feature type="transmembrane region" description="Helical" evidence="8">
    <location>
        <begin position="888"/>
        <end position="915"/>
    </location>
</feature>
<dbReference type="PROSITE" id="PS50156">
    <property type="entry name" value="SSD"/>
    <property type="match status" value="1"/>
</dbReference>
<feature type="compositionally biased region" description="Polar residues" evidence="7">
    <location>
        <begin position="495"/>
        <end position="511"/>
    </location>
</feature>
<feature type="compositionally biased region" description="Low complexity" evidence="7">
    <location>
        <begin position="662"/>
        <end position="676"/>
    </location>
</feature>
<keyword evidence="3 8" id="KW-0812">Transmembrane</keyword>
<evidence type="ECO:0000313" key="10">
    <source>
        <dbReference type="EMBL" id="KAL3071200.1"/>
    </source>
</evidence>
<reference evidence="10 11" key="1">
    <citation type="submission" date="2024-10" db="EMBL/GenBank/DDBJ databases">
        <authorList>
            <person name="Kim D."/>
        </authorList>
    </citation>
    <scope>NUCLEOTIDE SEQUENCE [LARGE SCALE GENOMIC DNA]</scope>
    <source>
        <strain evidence="10">BH-2024</strain>
    </source>
</reference>
<proteinExistence type="inferred from homology"/>
<feature type="domain" description="SSD" evidence="9">
    <location>
        <begin position="332"/>
        <end position="478"/>
    </location>
</feature>
<dbReference type="GO" id="GO:0016020">
    <property type="term" value="C:membrane"/>
    <property type="evidence" value="ECO:0007669"/>
    <property type="project" value="UniProtKB-SubCell"/>
</dbReference>
<dbReference type="PANTHER" id="PTHR10796:SF88">
    <property type="entry name" value="SSD DOMAIN-CONTAINING PROTEIN"/>
    <property type="match status" value="1"/>
</dbReference>
<comment type="similarity">
    <text evidence="2">Belongs to the patched family.</text>
</comment>
<keyword evidence="4 8" id="KW-1133">Transmembrane helix</keyword>
<dbReference type="InterPro" id="IPR051697">
    <property type="entry name" value="Patched_domain-protein"/>
</dbReference>
<dbReference type="SUPFAM" id="SSF82866">
    <property type="entry name" value="Multidrug efflux transporter AcrB transmembrane domain"/>
    <property type="match status" value="2"/>
</dbReference>
<feature type="transmembrane region" description="Helical" evidence="8">
    <location>
        <begin position="51"/>
        <end position="72"/>
    </location>
</feature>
<evidence type="ECO:0000256" key="8">
    <source>
        <dbReference type="SAM" id="Phobius"/>
    </source>
</evidence>
<feature type="transmembrane region" description="Helical" evidence="8">
    <location>
        <begin position="302"/>
        <end position="324"/>
    </location>
</feature>
<keyword evidence="6" id="KW-0325">Glycoprotein</keyword>
<evidence type="ECO:0000256" key="4">
    <source>
        <dbReference type="ARBA" id="ARBA00022989"/>
    </source>
</evidence>
<dbReference type="Gene3D" id="1.20.1640.10">
    <property type="entry name" value="Multidrug efflux transporter AcrB transmembrane domain"/>
    <property type="match status" value="2"/>
</dbReference>
<gene>
    <name evidence="10" type="ORF">niasHT_033951</name>
</gene>
<name>A0ABD2I1F6_9BILA</name>
<evidence type="ECO:0000256" key="5">
    <source>
        <dbReference type="ARBA" id="ARBA00023136"/>
    </source>
</evidence>
<feature type="region of interest" description="Disordered" evidence="7">
    <location>
        <begin position="654"/>
        <end position="682"/>
    </location>
</feature>
<feature type="transmembrane region" description="Helical" evidence="8">
    <location>
        <begin position="844"/>
        <end position="867"/>
    </location>
</feature>
<comment type="caution">
    <text evidence="10">The sequence shown here is derived from an EMBL/GenBank/DDBJ whole genome shotgun (WGS) entry which is preliminary data.</text>
</comment>
<dbReference type="EMBL" id="JBICBT010001364">
    <property type="protein sequence ID" value="KAL3071200.1"/>
    <property type="molecule type" value="Genomic_DNA"/>
</dbReference>
<feature type="transmembrane region" description="Helical" evidence="8">
    <location>
        <begin position="336"/>
        <end position="358"/>
    </location>
</feature>
<dbReference type="AlphaFoldDB" id="A0ABD2I1F6"/>
<dbReference type="InterPro" id="IPR000731">
    <property type="entry name" value="SSD"/>
</dbReference>
<dbReference type="InterPro" id="IPR003392">
    <property type="entry name" value="PTHD_SSD"/>
</dbReference>
<evidence type="ECO:0000313" key="11">
    <source>
        <dbReference type="Proteomes" id="UP001620626"/>
    </source>
</evidence>
<feature type="region of interest" description="Disordered" evidence="7">
    <location>
        <begin position="495"/>
        <end position="520"/>
    </location>
</feature>